<sequence length="207" mass="22652">MPMPQLCCPNCRAVMSLDVVLADDAPREALLAIIEAHPAGDSFIKPLLRYVGLFAPAKTQMSHTRMASLLNELAPMIRAAQIERNGRTWVCPVDYWRQGFEHMLAQRDQGRLNLPLKSHGYLLEVLAGLADQAESRAETHTERQRQGHAGLGTPEARASPATSVPAVIAAAESGERQITPGIAASLKTLRRITKEINSFSKDGKLHD</sequence>
<accession>A0A6J5EGN4</accession>
<feature type="compositionally biased region" description="Basic and acidic residues" evidence="1">
    <location>
        <begin position="134"/>
        <end position="145"/>
    </location>
</feature>
<dbReference type="EMBL" id="CADIKH010000023">
    <property type="protein sequence ID" value="CAB3764195.1"/>
    <property type="molecule type" value="Genomic_DNA"/>
</dbReference>
<dbReference type="RefSeq" id="WP_217477988.1">
    <property type="nucleotide sequence ID" value="NZ_CADIKH010000023.1"/>
</dbReference>
<keyword evidence="3" id="KW-1185">Reference proteome</keyword>
<feature type="region of interest" description="Disordered" evidence="1">
    <location>
        <begin position="134"/>
        <end position="162"/>
    </location>
</feature>
<protein>
    <submittedName>
        <fullName evidence="2">Uncharacterized protein</fullName>
    </submittedName>
</protein>
<evidence type="ECO:0000313" key="3">
    <source>
        <dbReference type="Proteomes" id="UP000494363"/>
    </source>
</evidence>
<evidence type="ECO:0000313" key="2">
    <source>
        <dbReference type="EMBL" id="CAB3764195.1"/>
    </source>
</evidence>
<name>A0A6J5EGN4_9BURK</name>
<evidence type="ECO:0000256" key="1">
    <source>
        <dbReference type="SAM" id="MobiDB-lite"/>
    </source>
</evidence>
<dbReference type="AlphaFoldDB" id="A0A6J5EGN4"/>
<gene>
    <name evidence="2" type="ORF">LMG29542_04810</name>
</gene>
<dbReference type="Proteomes" id="UP000494363">
    <property type="component" value="Unassembled WGS sequence"/>
</dbReference>
<reference evidence="2 3" key="1">
    <citation type="submission" date="2020-04" db="EMBL/GenBank/DDBJ databases">
        <authorList>
            <person name="De Canck E."/>
        </authorList>
    </citation>
    <scope>NUCLEOTIDE SEQUENCE [LARGE SCALE GENOMIC DNA]</scope>
    <source>
        <strain evidence="2 3">LMG 29542</strain>
    </source>
</reference>
<organism evidence="2 3">
    <name type="scientific">Paraburkholderia humisilvae</name>
    <dbReference type="NCBI Taxonomy" id="627669"/>
    <lineage>
        <taxon>Bacteria</taxon>
        <taxon>Pseudomonadati</taxon>
        <taxon>Pseudomonadota</taxon>
        <taxon>Betaproteobacteria</taxon>
        <taxon>Burkholderiales</taxon>
        <taxon>Burkholderiaceae</taxon>
        <taxon>Paraburkholderia</taxon>
    </lineage>
</organism>
<proteinExistence type="predicted"/>